<dbReference type="Proteomes" id="UP000189545">
    <property type="component" value="Chromosome"/>
</dbReference>
<dbReference type="RefSeq" id="WP_077753971.1">
    <property type="nucleotide sequence ID" value="NZ_CP014782.1"/>
</dbReference>
<gene>
    <name evidence="1" type="ORF">Sps_03890</name>
</gene>
<dbReference type="STRING" id="225848.Sps_03890"/>
<name>A0A1S6HTX1_9GAMM</name>
<dbReference type="KEGG" id="spsw:Sps_03890"/>
<dbReference type="OrthoDB" id="5829829at2"/>
<keyword evidence="2" id="KW-1185">Reference proteome</keyword>
<organism evidence="1 2">
    <name type="scientific">Shewanella psychrophila</name>
    <dbReference type="NCBI Taxonomy" id="225848"/>
    <lineage>
        <taxon>Bacteria</taxon>
        <taxon>Pseudomonadati</taxon>
        <taxon>Pseudomonadota</taxon>
        <taxon>Gammaproteobacteria</taxon>
        <taxon>Alteromonadales</taxon>
        <taxon>Shewanellaceae</taxon>
        <taxon>Shewanella</taxon>
    </lineage>
</organism>
<sequence>MTTTLSEKAKAELGSLMVNTTELVDLLSLLPKEHLNEYPLLQKEIFSKHPKVKGYNKALKEKRFTKEEYRDRIFARLDIFAYEMAVAMNTDYLIDRVMLIVGSEIDRIDDLEINEIGADVLQRILLELSTQVRKQVQPKADHPFLAERGRIDHTFWRHADKAFDAFEEGYTTQAALDAWCQLNLHTRCPQSFIRWLKTHEDPREINEWNEYVGQSSK</sequence>
<evidence type="ECO:0000313" key="2">
    <source>
        <dbReference type="Proteomes" id="UP000189545"/>
    </source>
</evidence>
<accession>A0A1S6HTX1</accession>
<protein>
    <submittedName>
        <fullName evidence="1">Uncharacterized protein</fullName>
    </submittedName>
</protein>
<evidence type="ECO:0000313" key="1">
    <source>
        <dbReference type="EMBL" id="AQS39005.1"/>
    </source>
</evidence>
<dbReference type="EMBL" id="CP014782">
    <property type="protein sequence ID" value="AQS39005.1"/>
    <property type="molecule type" value="Genomic_DNA"/>
</dbReference>
<reference evidence="1 2" key="1">
    <citation type="submission" date="2016-03" db="EMBL/GenBank/DDBJ databases">
        <title>Complete genome sequence of Shewanella psychrophila WP2, a deep sea bacterium isolated from west Pacific sediment.</title>
        <authorList>
            <person name="Xu G."/>
            <person name="Jian H."/>
        </authorList>
    </citation>
    <scope>NUCLEOTIDE SEQUENCE [LARGE SCALE GENOMIC DNA]</scope>
    <source>
        <strain evidence="1 2">WP2</strain>
    </source>
</reference>
<dbReference type="AlphaFoldDB" id="A0A1S6HTX1"/>
<proteinExistence type="predicted"/>